<keyword evidence="15" id="KW-0175">Coiled coil</keyword>
<dbReference type="InterPro" id="IPR016151">
    <property type="entry name" value="DNA_mismatch_repair_MutS_N"/>
</dbReference>
<dbReference type="GO" id="GO:0000735">
    <property type="term" value="P:removal of nonhomologous ends"/>
    <property type="evidence" value="ECO:0007669"/>
    <property type="project" value="EnsemblFungi"/>
</dbReference>
<keyword evidence="5 14" id="KW-0227">DNA damage</keyword>
<dbReference type="HOGENOM" id="CLU_002472_0_0_1"/>
<dbReference type="Pfam" id="PF01624">
    <property type="entry name" value="MutS_I"/>
    <property type="match status" value="1"/>
</dbReference>
<dbReference type="InterPro" id="IPR017261">
    <property type="entry name" value="DNA_mismatch_repair_MutS/MSH"/>
</dbReference>
<evidence type="ECO:0000256" key="12">
    <source>
        <dbReference type="ARBA" id="ARBA00029792"/>
    </source>
</evidence>
<dbReference type="SUPFAM" id="SSF53150">
    <property type="entry name" value="DNA repair protein MutS, domain II"/>
    <property type="match status" value="1"/>
</dbReference>
<dbReference type="PANTHER" id="PTHR11361">
    <property type="entry name" value="DNA MISMATCH REPAIR PROTEIN MUTS FAMILY MEMBER"/>
    <property type="match status" value="1"/>
</dbReference>
<sequence>MPITKQATISSFFKSATPIKSEENSPKSFPTANVLDQFSFKNGNHKRSSPALQTPTPPTPTPPSTSDNTESPAIPQKRKQQTQSARKPKEPSYTPLEKQIIDLTDAHHDKILLIQVGYKYKVYGPHAEIVSHILNIMYIPKDNPRFAYCSFPDIKLHINIKRIINHGYKIGVVKQQESAIVRTIEKKGSDLMKREVTGVYTKGTYLGDEFVGNGNDNDNEKPQYIVCICEVNEHDFAIVAVQLLTGNIIYDMFKDRLNREEMETRLTYLSPAEVIVVNSQDEISSSTLKILKLINPELVPMHKTTSKLEDLELDADLIEYYTINFPHSVQSCIATLTKYLSEFKLNSVFTLRENITPFTNSTNYMILPASTLNALDVFTNSTDPESERGTLVWLLNHTRTRMGQRMFTKWVSRPLVHRPAIEDRLQAVEDLRKGYIHVVDSLRNQLDKFKRLDLEELLIKAHYSVSYKTGKLSRKEAFLMIHGFNDVFKVVGQFEKSICELNKSVKSRLLLDIFEGLLDFSKTNVAREFVDMINPSYLLSESKDIDEQKTKFFNLNNFKSEPIAKEQQEITDIERLLDEELENVRHLLKRANLKYITVNREPYLIEVRNGKDVDGLPDTFQRISGNKAVSRFRTREISRLYNLLQYHQEILLQRCDEAYMAFLQQIDDKHPFFRNTIKHLATFDCLLSLTAASLIPNHVRPKFTDDLLVEVRQGRHPIIEQLRDNYVPNDISMTYDKDRALIITGPNMGGKSSYVKQIALLVIMAQIGAYIPCQSATMGIFDTVFMRMGARDDILRGQSTFMTEMNECGSIISGLTNRSLVIMDEIGRGTGTTDGIAIAYSVLKYLVECNQRPLVCFITHYPSLHVLEEEFPGQVVNYHMGFKEVAKDGEFPEVVFLYNLVRGVIGNSYGLNVAKLAGVPHEIIQGAYKVSEILRNKIEARDQHRFYMKLMQAIKSGEDLDKYLAAIE</sequence>
<proteinExistence type="inferred from homology"/>
<dbReference type="Pfam" id="PF05192">
    <property type="entry name" value="MutS_III"/>
    <property type="match status" value="1"/>
</dbReference>
<dbReference type="GO" id="GO:0000710">
    <property type="term" value="P:meiotic mismatch repair"/>
    <property type="evidence" value="ECO:0007669"/>
    <property type="project" value="EnsemblFungi"/>
</dbReference>
<dbReference type="FunCoup" id="G3AMH8">
    <property type="interactions" value="799"/>
</dbReference>
<dbReference type="Pfam" id="PF00488">
    <property type="entry name" value="MutS_V"/>
    <property type="match status" value="1"/>
</dbReference>
<evidence type="ECO:0000313" key="18">
    <source>
        <dbReference type="EMBL" id="EGW32829.1"/>
    </source>
</evidence>
<dbReference type="InterPro" id="IPR045076">
    <property type="entry name" value="MutS"/>
</dbReference>
<feature type="compositionally biased region" description="Polar residues" evidence="16">
    <location>
        <begin position="26"/>
        <end position="42"/>
    </location>
</feature>
<gene>
    <name evidence="18" type="ORF">SPAPADRAFT_70807</name>
</gene>
<dbReference type="GO" id="GO:0005524">
    <property type="term" value="F:ATP binding"/>
    <property type="evidence" value="ECO:0007669"/>
    <property type="project" value="UniProtKB-KW"/>
</dbReference>
<organism evidence="19">
    <name type="scientific">Spathaspora passalidarum (strain NRRL Y-27907 / 11-Y1)</name>
    <dbReference type="NCBI Taxonomy" id="619300"/>
    <lineage>
        <taxon>Eukaryota</taxon>
        <taxon>Fungi</taxon>
        <taxon>Dikarya</taxon>
        <taxon>Ascomycota</taxon>
        <taxon>Saccharomycotina</taxon>
        <taxon>Pichiomycetes</taxon>
        <taxon>Debaryomycetaceae</taxon>
        <taxon>Spathaspora</taxon>
    </lineage>
</organism>
<dbReference type="InterPro" id="IPR007861">
    <property type="entry name" value="DNA_mismatch_repair_MutS_clamp"/>
</dbReference>
<dbReference type="InterPro" id="IPR036678">
    <property type="entry name" value="MutS_con_dom_sf"/>
</dbReference>
<dbReference type="Gene3D" id="3.30.420.110">
    <property type="entry name" value="MutS, connector domain"/>
    <property type="match status" value="1"/>
</dbReference>
<evidence type="ECO:0000256" key="11">
    <source>
        <dbReference type="ARBA" id="ARBA00025902"/>
    </source>
</evidence>
<keyword evidence="9" id="KW-0539">Nucleus</keyword>
<dbReference type="STRING" id="619300.G3AMH8"/>
<dbReference type="GO" id="GO:0000403">
    <property type="term" value="F:Y-form DNA binding"/>
    <property type="evidence" value="ECO:0007669"/>
    <property type="project" value="EnsemblFungi"/>
</dbReference>
<evidence type="ECO:0000256" key="1">
    <source>
        <dbReference type="ARBA" id="ARBA00004123"/>
    </source>
</evidence>
<evidence type="ECO:0000256" key="16">
    <source>
        <dbReference type="SAM" id="MobiDB-lite"/>
    </source>
</evidence>
<dbReference type="GO" id="GO:0000406">
    <property type="term" value="F:double-strand/single-strand DNA junction binding"/>
    <property type="evidence" value="ECO:0007669"/>
    <property type="project" value="EnsemblFungi"/>
</dbReference>
<protein>
    <recommendedName>
        <fullName evidence="3 13">DNA mismatch repair protein MSH3</fullName>
    </recommendedName>
    <alternativeName>
        <fullName evidence="3 13">DNA mismatch repair protein MSH3</fullName>
    </alternativeName>
    <alternativeName>
        <fullName evidence="12">MutS protein homolog 3</fullName>
    </alternativeName>
</protein>
<dbReference type="PROSITE" id="PS00486">
    <property type="entry name" value="DNA_MISMATCH_REPAIR_2"/>
    <property type="match status" value="1"/>
</dbReference>
<dbReference type="SUPFAM" id="SSF52540">
    <property type="entry name" value="P-loop containing nucleoside triphosphate hydrolases"/>
    <property type="match status" value="1"/>
</dbReference>
<evidence type="ECO:0000256" key="6">
    <source>
        <dbReference type="ARBA" id="ARBA00022840"/>
    </source>
</evidence>
<dbReference type="OMA" id="INMHAAR"/>
<accession>G3AMH8</accession>
<dbReference type="Gene3D" id="3.40.50.300">
    <property type="entry name" value="P-loop containing nucleotide triphosphate hydrolases"/>
    <property type="match status" value="1"/>
</dbReference>
<keyword evidence="7 14" id="KW-0238">DNA-binding</keyword>
<feature type="coiled-coil region" evidence="15">
    <location>
        <begin position="563"/>
        <end position="590"/>
    </location>
</feature>
<dbReference type="PIRSF" id="PIRSF037677">
    <property type="entry name" value="DNA_mis_repair_Msh6"/>
    <property type="match status" value="1"/>
</dbReference>
<evidence type="ECO:0000256" key="3">
    <source>
        <dbReference type="ARBA" id="ARBA00022151"/>
    </source>
</evidence>
<dbReference type="GO" id="GO:0032302">
    <property type="term" value="C:MutSbeta complex"/>
    <property type="evidence" value="ECO:0007669"/>
    <property type="project" value="EnsemblFungi"/>
</dbReference>
<evidence type="ECO:0000256" key="13">
    <source>
        <dbReference type="ARBA" id="ARBA00073774"/>
    </source>
</evidence>
<dbReference type="FunFam" id="3.40.50.300:FF:000870">
    <property type="entry name" value="MutS protein homolog 4"/>
    <property type="match status" value="1"/>
</dbReference>
<keyword evidence="6" id="KW-0067">ATP-binding</keyword>
<dbReference type="SMART" id="SM00534">
    <property type="entry name" value="MUTSac"/>
    <property type="match status" value="1"/>
</dbReference>
<dbReference type="EMBL" id="GL996501">
    <property type="protein sequence ID" value="EGW32829.1"/>
    <property type="molecule type" value="Genomic_DNA"/>
</dbReference>
<dbReference type="InterPro" id="IPR007696">
    <property type="entry name" value="DNA_mismatch_repair_MutS_core"/>
</dbReference>
<dbReference type="Gene3D" id="3.40.1170.10">
    <property type="entry name" value="DNA repair protein MutS, domain I"/>
    <property type="match status" value="1"/>
</dbReference>
<dbReference type="InParanoid" id="G3AMH8"/>
<comment type="subunit">
    <text evidence="11">Heterodimer consisting of MSH2-MSH3 (MutS beta). Forms a ternary complex with MutL alpha (MLH1-PMS1).</text>
</comment>
<dbReference type="SUPFAM" id="SSF55271">
    <property type="entry name" value="DNA repair protein MutS, domain I"/>
    <property type="match status" value="1"/>
</dbReference>
<comment type="function">
    <text evidence="10">Component of the post-replicative DNA mismatch repair system (MMR). Heterodimerizes with MSH2 to form MutS beta, which binds to DNA mismatches thereby initiating DNA repair. MSH3 provides substrate-binding and substrate specificity to the complex. When bound, the MutS beta heterodimer bends the DNA helix and shields approximately 20 base pairs. Acts mainly to repair insertion-deletion loops (IDLs) from 2 to 13 nucleotides in size, but can also repair base-base and single insertion-deletion mismatches that occur during replication. After mismatch binding, forms a ternary complex with the MutL alpha heterodimer, which is thought to be responsible for directing the downstream MMR events, including strand discrimination, excision, and resynthesis. ATP binding and hydrolysis play a pivotal role in mismatch repair functions.</text>
</comment>
<dbReference type="Pfam" id="PF05190">
    <property type="entry name" value="MutS_IV"/>
    <property type="match status" value="1"/>
</dbReference>
<evidence type="ECO:0000256" key="5">
    <source>
        <dbReference type="ARBA" id="ARBA00022763"/>
    </source>
</evidence>
<dbReference type="InterPro" id="IPR000432">
    <property type="entry name" value="DNA_mismatch_repair_MutS_C"/>
</dbReference>
<keyword evidence="8 14" id="KW-0234">DNA repair</keyword>
<dbReference type="AlphaFoldDB" id="G3AMH8"/>
<dbReference type="RefSeq" id="XP_007374344.1">
    <property type="nucleotide sequence ID" value="XM_007374282.1"/>
</dbReference>
<evidence type="ECO:0000256" key="4">
    <source>
        <dbReference type="ARBA" id="ARBA00022741"/>
    </source>
</evidence>
<dbReference type="GO" id="GO:0043111">
    <property type="term" value="P:replication fork arrest"/>
    <property type="evidence" value="ECO:0007669"/>
    <property type="project" value="EnsemblFungi"/>
</dbReference>
<feature type="domain" description="DNA mismatch repair proteins mutS family" evidence="17">
    <location>
        <begin position="819"/>
        <end position="835"/>
    </location>
</feature>
<feature type="region of interest" description="Disordered" evidence="16">
    <location>
        <begin position="1"/>
        <end position="96"/>
    </location>
</feature>
<dbReference type="SMART" id="SM00533">
    <property type="entry name" value="MUTSd"/>
    <property type="match status" value="1"/>
</dbReference>
<dbReference type="GeneID" id="18875347"/>
<keyword evidence="19" id="KW-1185">Reference proteome</keyword>
<keyword evidence="4 14" id="KW-0547">Nucleotide-binding</keyword>
<dbReference type="SUPFAM" id="SSF48334">
    <property type="entry name" value="DNA repair protein MutS, domain III"/>
    <property type="match status" value="1"/>
</dbReference>
<dbReference type="OrthoDB" id="121051at2759"/>
<dbReference type="Pfam" id="PF05188">
    <property type="entry name" value="MutS_II"/>
    <property type="match status" value="1"/>
</dbReference>
<evidence type="ECO:0000256" key="2">
    <source>
        <dbReference type="ARBA" id="ARBA00007094"/>
    </source>
</evidence>
<evidence type="ECO:0000256" key="7">
    <source>
        <dbReference type="ARBA" id="ARBA00023125"/>
    </source>
</evidence>
<dbReference type="KEGG" id="spaa:SPAPADRAFT_70807"/>
<evidence type="ECO:0000256" key="9">
    <source>
        <dbReference type="ARBA" id="ARBA00023242"/>
    </source>
</evidence>
<evidence type="ECO:0000256" key="10">
    <source>
        <dbReference type="ARBA" id="ARBA00025373"/>
    </source>
</evidence>
<reference evidence="18 19" key="1">
    <citation type="journal article" date="2011" name="Proc. Natl. Acad. Sci. U.S.A.">
        <title>Comparative genomics of xylose-fermenting fungi for enhanced biofuel production.</title>
        <authorList>
            <person name="Wohlbach D.J."/>
            <person name="Kuo A."/>
            <person name="Sato T.K."/>
            <person name="Potts K.M."/>
            <person name="Salamov A.A."/>
            <person name="LaButti K.M."/>
            <person name="Sun H."/>
            <person name="Clum A."/>
            <person name="Pangilinan J.L."/>
            <person name="Lindquist E.A."/>
            <person name="Lucas S."/>
            <person name="Lapidus A."/>
            <person name="Jin M."/>
            <person name="Gunawan C."/>
            <person name="Balan V."/>
            <person name="Dale B.E."/>
            <person name="Jeffries T.W."/>
            <person name="Zinkel R."/>
            <person name="Barry K.W."/>
            <person name="Grigoriev I.V."/>
            <person name="Gasch A.P."/>
        </authorList>
    </citation>
    <scope>NUCLEOTIDE SEQUENCE [LARGE SCALE GENOMIC DNA]</scope>
    <source>
        <strain evidence="19">NRRL Y-27907 / 11-Y1</strain>
    </source>
</reference>
<comment type="subcellular location">
    <subcellularLocation>
        <location evidence="1">Nucleus</location>
    </subcellularLocation>
</comment>
<evidence type="ECO:0000256" key="8">
    <source>
        <dbReference type="ARBA" id="ARBA00023204"/>
    </source>
</evidence>
<feature type="compositionally biased region" description="Polar residues" evidence="16">
    <location>
        <begin position="1"/>
        <end position="14"/>
    </location>
</feature>
<dbReference type="eggNOG" id="KOG0218">
    <property type="taxonomic scope" value="Eukaryota"/>
</dbReference>
<dbReference type="InterPro" id="IPR007695">
    <property type="entry name" value="DNA_mismatch_repair_MutS-lik_N"/>
</dbReference>
<dbReference type="InterPro" id="IPR036187">
    <property type="entry name" value="DNA_mismatch_repair_MutS_sf"/>
</dbReference>
<dbReference type="InterPro" id="IPR027417">
    <property type="entry name" value="P-loop_NTPase"/>
</dbReference>
<dbReference type="InterPro" id="IPR007860">
    <property type="entry name" value="DNA_mmatch_repair_MutS_con_dom"/>
</dbReference>
<dbReference type="PANTHER" id="PTHR11361:SF122">
    <property type="entry name" value="DNA MISMATCH REPAIR PROTEIN MSH3"/>
    <property type="match status" value="1"/>
</dbReference>
<evidence type="ECO:0000256" key="14">
    <source>
        <dbReference type="RuleBase" id="RU003756"/>
    </source>
</evidence>
<evidence type="ECO:0000259" key="17">
    <source>
        <dbReference type="PROSITE" id="PS00486"/>
    </source>
</evidence>
<evidence type="ECO:0000256" key="15">
    <source>
        <dbReference type="SAM" id="Coils"/>
    </source>
</evidence>
<dbReference type="GO" id="GO:0006312">
    <property type="term" value="P:mitotic recombination"/>
    <property type="evidence" value="ECO:0007669"/>
    <property type="project" value="EnsemblFungi"/>
</dbReference>
<dbReference type="GO" id="GO:0000404">
    <property type="term" value="F:heteroduplex DNA loop binding"/>
    <property type="evidence" value="ECO:0007669"/>
    <property type="project" value="EnsemblFungi"/>
</dbReference>
<comment type="similarity">
    <text evidence="2">Belongs to the DNA mismatch repair MutS family. MSH3 subfamily.</text>
</comment>
<dbReference type="Gene3D" id="1.10.1420.10">
    <property type="match status" value="2"/>
</dbReference>
<dbReference type="Proteomes" id="UP000000709">
    <property type="component" value="Unassembled WGS sequence"/>
</dbReference>
<dbReference type="GO" id="GO:0140664">
    <property type="term" value="F:ATP-dependent DNA damage sensor activity"/>
    <property type="evidence" value="ECO:0007669"/>
    <property type="project" value="InterPro"/>
</dbReference>
<evidence type="ECO:0000313" key="19">
    <source>
        <dbReference type="Proteomes" id="UP000000709"/>
    </source>
</evidence>
<name>G3AMH8_SPAPN</name>